<keyword evidence="1" id="KW-0732">Signal</keyword>
<gene>
    <name evidence="2" type="ORF">GCM10011614_23640</name>
</gene>
<keyword evidence="3" id="KW-1185">Reference proteome</keyword>
<dbReference type="Proteomes" id="UP000648075">
    <property type="component" value="Unassembled WGS sequence"/>
</dbReference>
<evidence type="ECO:0000256" key="1">
    <source>
        <dbReference type="SAM" id="SignalP"/>
    </source>
</evidence>
<evidence type="ECO:0008006" key="4">
    <source>
        <dbReference type="Google" id="ProtNLM"/>
    </source>
</evidence>
<proteinExistence type="predicted"/>
<accession>A0A918PGX4</accession>
<evidence type="ECO:0000313" key="3">
    <source>
        <dbReference type="Proteomes" id="UP000648075"/>
    </source>
</evidence>
<dbReference type="RefSeq" id="WP_189621399.1">
    <property type="nucleotide sequence ID" value="NZ_BMZA01000008.1"/>
</dbReference>
<dbReference type="EMBL" id="BMZA01000008">
    <property type="protein sequence ID" value="GGZ07962.1"/>
    <property type="molecule type" value="Genomic_DNA"/>
</dbReference>
<reference evidence="2" key="2">
    <citation type="submission" date="2020-09" db="EMBL/GenBank/DDBJ databases">
        <authorList>
            <person name="Sun Q."/>
            <person name="Kim S."/>
        </authorList>
    </citation>
    <scope>NUCLEOTIDE SEQUENCE</scope>
    <source>
        <strain evidence="2">KCTC 32255</strain>
    </source>
</reference>
<dbReference type="AlphaFoldDB" id="A0A918PGX4"/>
<protein>
    <recommendedName>
        <fullName evidence="4">DUF4198 domain-containing protein</fullName>
    </recommendedName>
</protein>
<reference evidence="2" key="1">
    <citation type="journal article" date="2014" name="Int. J. Syst. Evol. Microbiol.">
        <title>Complete genome sequence of Corynebacterium casei LMG S-19264T (=DSM 44701T), isolated from a smear-ripened cheese.</title>
        <authorList>
            <consortium name="US DOE Joint Genome Institute (JGI-PGF)"/>
            <person name="Walter F."/>
            <person name="Albersmeier A."/>
            <person name="Kalinowski J."/>
            <person name="Ruckert C."/>
        </authorList>
    </citation>
    <scope>NUCLEOTIDE SEQUENCE</scope>
    <source>
        <strain evidence="2">KCTC 32255</strain>
    </source>
</reference>
<feature type="chain" id="PRO_5036834673" description="DUF4198 domain-containing protein" evidence="1">
    <location>
        <begin position="30"/>
        <end position="251"/>
    </location>
</feature>
<dbReference type="InterPro" id="IPR019613">
    <property type="entry name" value="DUF4198"/>
</dbReference>
<organism evidence="2 3">
    <name type="scientific">Novosphingobium colocasiae</name>
    <dbReference type="NCBI Taxonomy" id="1256513"/>
    <lineage>
        <taxon>Bacteria</taxon>
        <taxon>Pseudomonadati</taxon>
        <taxon>Pseudomonadota</taxon>
        <taxon>Alphaproteobacteria</taxon>
        <taxon>Sphingomonadales</taxon>
        <taxon>Sphingomonadaceae</taxon>
        <taxon>Novosphingobium</taxon>
    </lineage>
</organism>
<name>A0A918PGX4_9SPHN</name>
<dbReference type="Pfam" id="PF10670">
    <property type="entry name" value="DUF4198"/>
    <property type="match status" value="1"/>
</dbReference>
<feature type="signal peptide" evidence="1">
    <location>
        <begin position="1"/>
        <end position="29"/>
    </location>
</feature>
<comment type="caution">
    <text evidence="2">The sequence shown here is derived from an EMBL/GenBank/DDBJ whole genome shotgun (WGS) entry which is preliminary data.</text>
</comment>
<sequence length="251" mass="26572">MALAYSYKRLVSTAAAVASGLCLSLPADAHAIWFAQRAKQTALVYGVGADDLDAVSRLPKITSVKALDEAGLPVDATLKAAGIVPVVDSDEPFAVVAAAMDYGLWTKDAAGTWHNKGKDEVAGPVTVSEHNWKYGVYLKTLPTKPVPLIEGQTLQIVPVLPIAVDKGKPLTVRAMYMGKPVAGVKIMSDYVNDPDETPVTTGADGTATVTLRNQGLNVIVGILVVGSDEPARYNQMEHRASLAFTLPHLPE</sequence>
<evidence type="ECO:0000313" key="2">
    <source>
        <dbReference type="EMBL" id="GGZ07962.1"/>
    </source>
</evidence>